<evidence type="ECO:0000313" key="1">
    <source>
        <dbReference type="EMBL" id="KAI9550558.1"/>
    </source>
</evidence>
<dbReference type="EMBL" id="WJBH02000132">
    <property type="protein sequence ID" value="KAI9550558.1"/>
    <property type="molecule type" value="Genomic_DNA"/>
</dbReference>
<protein>
    <submittedName>
        <fullName evidence="1">Uncharacterized protein</fullName>
    </submittedName>
</protein>
<evidence type="ECO:0000313" key="2">
    <source>
        <dbReference type="Proteomes" id="UP000820818"/>
    </source>
</evidence>
<sequence>MKFQINLDDLLGENSPMLSFNETQGVLKACTLLGELPKGLQGKRLLVAGFRHLDIWHTTTGHLPIDF</sequence>
<keyword evidence="2" id="KW-1185">Reference proteome</keyword>
<gene>
    <name evidence="1" type="ORF">GHT06_005060</name>
</gene>
<proteinExistence type="predicted"/>
<organism evidence="1 2">
    <name type="scientific">Daphnia sinensis</name>
    <dbReference type="NCBI Taxonomy" id="1820382"/>
    <lineage>
        <taxon>Eukaryota</taxon>
        <taxon>Metazoa</taxon>
        <taxon>Ecdysozoa</taxon>
        <taxon>Arthropoda</taxon>
        <taxon>Crustacea</taxon>
        <taxon>Branchiopoda</taxon>
        <taxon>Diplostraca</taxon>
        <taxon>Cladocera</taxon>
        <taxon>Anomopoda</taxon>
        <taxon>Daphniidae</taxon>
        <taxon>Daphnia</taxon>
        <taxon>Daphnia similis group</taxon>
    </lineage>
</organism>
<comment type="caution">
    <text evidence="1">The sequence shown here is derived from an EMBL/GenBank/DDBJ whole genome shotgun (WGS) entry which is preliminary data.</text>
</comment>
<reference evidence="1" key="1">
    <citation type="submission" date="2022-05" db="EMBL/GenBank/DDBJ databases">
        <title>A multi-omics perspective on studying reproductive biology in Daphnia sinensis.</title>
        <authorList>
            <person name="Jia J."/>
        </authorList>
    </citation>
    <scope>NUCLEOTIDE SEQUENCE</scope>
    <source>
        <strain evidence="1">WSL</strain>
    </source>
</reference>
<dbReference type="Proteomes" id="UP000820818">
    <property type="component" value="Unassembled WGS sequence"/>
</dbReference>
<name>A0AAD5PMB8_9CRUS</name>
<dbReference type="AlphaFoldDB" id="A0AAD5PMB8"/>
<accession>A0AAD5PMB8</accession>